<keyword evidence="2 6" id="KW-0812">Transmembrane</keyword>
<dbReference type="InterPro" id="IPR023271">
    <property type="entry name" value="Aquaporin-like"/>
</dbReference>
<feature type="compositionally biased region" description="Acidic residues" evidence="5">
    <location>
        <begin position="1"/>
        <end position="13"/>
    </location>
</feature>
<dbReference type="InterPro" id="IPR000292">
    <property type="entry name" value="For/NO2_transpt"/>
</dbReference>
<dbReference type="GO" id="GO:0005886">
    <property type="term" value="C:plasma membrane"/>
    <property type="evidence" value="ECO:0007669"/>
    <property type="project" value="TreeGrafter"/>
</dbReference>
<dbReference type="InterPro" id="IPR006016">
    <property type="entry name" value="UspA"/>
</dbReference>
<evidence type="ECO:0000313" key="9">
    <source>
        <dbReference type="Proteomes" id="UP000471521"/>
    </source>
</evidence>
<feature type="transmembrane region" description="Helical" evidence="6">
    <location>
        <begin position="111"/>
        <end position="132"/>
    </location>
</feature>
<dbReference type="AlphaFoldDB" id="A0A6B0SMG9"/>
<dbReference type="CDD" id="cd00293">
    <property type="entry name" value="USP-like"/>
    <property type="match status" value="1"/>
</dbReference>
<dbReference type="GO" id="GO:0015499">
    <property type="term" value="F:formate transmembrane transporter activity"/>
    <property type="evidence" value="ECO:0007669"/>
    <property type="project" value="TreeGrafter"/>
</dbReference>
<evidence type="ECO:0000256" key="5">
    <source>
        <dbReference type="SAM" id="MobiDB-lite"/>
    </source>
</evidence>
<dbReference type="Pfam" id="PF00582">
    <property type="entry name" value="Usp"/>
    <property type="match status" value="1"/>
</dbReference>
<dbReference type="EMBL" id="WUUU01000069">
    <property type="protein sequence ID" value="MXR20891.1"/>
    <property type="molecule type" value="Genomic_DNA"/>
</dbReference>
<protein>
    <submittedName>
        <fullName evidence="8">Universal stress protein</fullName>
    </submittedName>
</protein>
<evidence type="ECO:0000256" key="2">
    <source>
        <dbReference type="ARBA" id="ARBA00022692"/>
    </source>
</evidence>
<name>A0A6B0SMG9_9EURY</name>
<dbReference type="Gene3D" id="1.20.1080.10">
    <property type="entry name" value="Glycerol uptake facilitator protein"/>
    <property type="match status" value="1"/>
</dbReference>
<dbReference type="PANTHER" id="PTHR30520">
    <property type="entry name" value="FORMATE TRANSPORTER-RELATED"/>
    <property type="match status" value="1"/>
</dbReference>
<evidence type="ECO:0000259" key="7">
    <source>
        <dbReference type="Pfam" id="PF00582"/>
    </source>
</evidence>
<dbReference type="Pfam" id="PF01226">
    <property type="entry name" value="Form_Nir_trans"/>
    <property type="match status" value="1"/>
</dbReference>
<feature type="compositionally biased region" description="Low complexity" evidence="5">
    <location>
        <begin position="49"/>
        <end position="59"/>
    </location>
</feature>
<feature type="compositionally biased region" description="Basic and acidic residues" evidence="5">
    <location>
        <begin position="63"/>
        <end position="72"/>
    </location>
</feature>
<keyword evidence="3 6" id="KW-1133">Transmembrane helix</keyword>
<evidence type="ECO:0000256" key="6">
    <source>
        <dbReference type="SAM" id="Phobius"/>
    </source>
</evidence>
<keyword evidence="4 6" id="KW-0472">Membrane</keyword>
<evidence type="ECO:0000313" key="8">
    <source>
        <dbReference type="EMBL" id="MXR20891.1"/>
    </source>
</evidence>
<organism evidence="8 9">
    <name type="scientific">Halobacterium bonnevillei</name>
    <dbReference type="NCBI Taxonomy" id="2692200"/>
    <lineage>
        <taxon>Archaea</taxon>
        <taxon>Methanobacteriati</taxon>
        <taxon>Methanobacteriota</taxon>
        <taxon>Stenosarchaea group</taxon>
        <taxon>Halobacteria</taxon>
        <taxon>Halobacteriales</taxon>
        <taxon>Halobacteriaceae</taxon>
        <taxon>Halobacterium</taxon>
    </lineage>
</organism>
<feature type="transmembrane region" description="Helical" evidence="6">
    <location>
        <begin position="305"/>
        <end position="327"/>
    </location>
</feature>
<proteinExistence type="predicted"/>
<feature type="domain" description="UspA" evidence="7">
    <location>
        <begin position="380"/>
        <end position="516"/>
    </location>
</feature>
<dbReference type="SUPFAM" id="SSF52402">
    <property type="entry name" value="Adenine nucleotide alpha hydrolases-like"/>
    <property type="match status" value="2"/>
</dbReference>
<reference evidence="8 9" key="1">
    <citation type="submission" date="2019-12" db="EMBL/GenBank/DDBJ databases">
        <title>Isolation and characterization of three novel carbon monoxide-oxidizing members of Halobacteria from salione crusts and soils.</title>
        <authorList>
            <person name="Myers M.R."/>
            <person name="King G.M."/>
        </authorList>
    </citation>
    <scope>NUCLEOTIDE SEQUENCE [LARGE SCALE GENOMIC DNA]</scope>
    <source>
        <strain evidence="8 9">PCN9</strain>
    </source>
</reference>
<gene>
    <name evidence="8" type="ORF">GRX66_09840</name>
</gene>
<comment type="caution">
    <text evidence="8">The sequence shown here is derived from an EMBL/GenBank/DDBJ whole genome shotgun (WGS) entry which is preliminary data.</text>
</comment>
<feature type="transmembrane region" description="Helical" evidence="6">
    <location>
        <begin position="230"/>
        <end position="251"/>
    </location>
</feature>
<feature type="transmembrane region" description="Helical" evidence="6">
    <location>
        <begin position="263"/>
        <end position="285"/>
    </location>
</feature>
<evidence type="ECO:0000256" key="1">
    <source>
        <dbReference type="ARBA" id="ARBA00004141"/>
    </source>
</evidence>
<accession>A0A6B0SMG9</accession>
<keyword evidence="9" id="KW-1185">Reference proteome</keyword>
<dbReference type="Proteomes" id="UP000471521">
    <property type="component" value="Unassembled WGS sequence"/>
</dbReference>
<feature type="transmembrane region" description="Helical" evidence="6">
    <location>
        <begin position="183"/>
        <end position="210"/>
    </location>
</feature>
<dbReference type="PANTHER" id="PTHR30520:SF2">
    <property type="entry name" value="INNER MEMBRANE PROTEIN YFDC"/>
    <property type="match status" value="1"/>
</dbReference>
<feature type="transmembrane region" description="Helical" evidence="6">
    <location>
        <begin position="144"/>
        <end position="162"/>
    </location>
</feature>
<dbReference type="RefSeq" id="WP_159526405.1">
    <property type="nucleotide sequence ID" value="NZ_WUUU01000069.1"/>
</dbReference>
<sequence length="656" mass="70296">MANGDDFDSESADGPDSTANADRGSEPGRGAASQTDSGSTHPAGRTADSEPALASAAAPDPEESVREAIERSRSGAPAVGSVVRDRFTSNEIFQRIIAAADEEITSGSRELFFSALAAGFAITITFMLYVSLSAQTGGDPVLSALLYPLGFIYIIIGGYQLYTENTLPPVALTLERLASIPALLRNWVVVLAGNFVGGALGATALAFGGVLSPEAAAVAVDVAQKGVDTAWWSLFSKAAFAGLIVAGVVWVEYAARDTISRMVVVYIAFLAIPLGGLYHSVVSFTEMVYLVLQGDLTVAVGLWDFVLPVLLGNTIGGVVLVTVVNYFQTTEHRLASARFEGADRQLSVREWLYGGFVGRSYVPLIDHTGEDALAEADDYRIVVPISNPRTETALVELACTLASQNAGATIHVVHIVQMPDRTPTGYRADRHERIVETSDGLMAGIRDIADHHGIPCETSTVVSHRSFEEIFDVADRKRADLLVMGWGDDRLWSSGRAERPIDELTNRLPADVLVFRDRGLDASRVLLPVADNPHADLNAEVARSLRQTEGSEVALLRVVDSPDERPAGKQFLADWAAEHGLDDATLLVDDSGDVESAIAAECGNHTLLLIGATSQGLLSRLVRNALHYDIVNDTETSMILAERATDRTILQRLFGR</sequence>
<evidence type="ECO:0000256" key="4">
    <source>
        <dbReference type="ARBA" id="ARBA00023136"/>
    </source>
</evidence>
<dbReference type="Gene3D" id="3.40.50.12370">
    <property type="match status" value="1"/>
</dbReference>
<evidence type="ECO:0000256" key="3">
    <source>
        <dbReference type="ARBA" id="ARBA00022989"/>
    </source>
</evidence>
<comment type="subcellular location">
    <subcellularLocation>
        <location evidence="1">Membrane</location>
        <topology evidence="1">Multi-pass membrane protein</topology>
    </subcellularLocation>
</comment>
<feature type="region of interest" description="Disordered" evidence="5">
    <location>
        <begin position="1"/>
        <end position="72"/>
    </location>
</feature>
<dbReference type="OrthoDB" id="195948at2157"/>